<dbReference type="Proteomes" id="UP001168877">
    <property type="component" value="Unassembled WGS sequence"/>
</dbReference>
<proteinExistence type="predicted"/>
<comment type="caution">
    <text evidence="2">The sequence shown here is derived from an EMBL/GenBank/DDBJ whole genome shotgun (WGS) entry which is preliminary data.</text>
</comment>
<dbReference type="InterPro" id="IPR052608">
    <property type="entry name" value="U-box_domain_protein"/>
</dbReference>
<name>A0AA39TI42_ACESA</name>
<evidence type="ECO:0000313" key="2">
    <source>
        <dbReference type="EMBL" id="KAK0605669.1"/>
    </source>
</evidence>
<dbReference type="PANTHER" id="PTHR45958">
    <property type="entry name" value="RING-TYPE E3 UBIQUITIN TRANSFERASE"/>
    <property type="match status" value="1"/>
</dbReference>
<reference evidence="2" key="2">
    <citation type="submission" date="2023-06" db="EMBL/GenBank/DDBJ databases">
        <authorList>
            <person name="Swenson N.G."/>
            <person name="Wegrzyn J.L."/>
            <person name="Mcevoy S.L."/>
        </authorList>
    </citation>
    <scope>NUCLEOTIDE SEQUENCE</scope>
    <source>
        <strain evidence="2">NS2018</strain>
        <tissue evidence="2">Leaf</tissue>
    </source>
</reference>
<sequence>MLEEGVTRLTIHGLIGSSEKEREYAVKLLLEFFSDETNCVSIASEKGGLVLLSSMAGNLENPALSNLAEEVLKKTGKIEEIIQHLAAAERFKPLISRLCEDGIHGGKDVIDKLMRKKSWGRAAGLQALYNLSGLDDNATILVDAGVLPSLTDILFKSQDAELNELAAVTIANIVSNPGHWELASADKKRHSIQSEPIVSSLESTLSCVSSMSSIRSSLLRILCGIASSPQAVGSVADHIESGDVIQCIIKFLETFRS</sequence>
<evidence type="ECO:0000313" key="3">
    <source>
        <dbReference type="Proteomes" id="UP001168877"/>
    </source>
</evidence>
<dbReference type="PANTHER" id="PTHR45958:SF14">
    <property type="entry name" value="RING-TYPE E3 UBIQUITIN TRANSFERASE"/>
    <property type="match status" value="1"/>
</dbReference>
<accession>A0AA39TI42</accession>
<dbReference type="InterPro" id="IPR011989">
    <property type="entry name" value="ARM-like"/>
</dbReference>
<keyword evidence="1" id="KW-0677">Repeat</keyword>
<dbReference type="AlphaFoldDB" id="A0AA39TI42"/>
<dbReference type="InterPro" id="IPR016024">
    <property type="entry name" value="ARM-type_fold"/>
</dbReference>
<dbReference type="SUPFAM" id="SSF48371">
    <property type="entry name" value="ARM repeat"/>
    <property type="match status" value="1"/>
</dbReference>
<reference evidence="2" key="1">
    <citation type="journal article" date="2022" name="Plant J.">
        <title>Strategies of tolerance reflected in two North American maple genomes.</title>
        <authorList>
            <person name="McEvoy S.L."/>
            <person name="Sezen U.U."/>
            <person name="Trouern-Trend A."/>
            <person name="McMahon S.M."/>
            <person name="Schaberg P.G."/>
            <person name="Yang J."/>
            <person name="Wegrzyn J.L."/>
            <person name="Swenson N.G."/>
        </authorList>
    </citation>
    <scope>NUCLEOTIDE SEQUENCE</scope>
    <source>
        <strain evidence="2">NS2018</strain>
    </source>
</reference>
<dbReference type="SMART" id="SM00185">
    <property type="entry name" value="ARM"/>
    <property type="match status" value="1"/>
</dbReference>
<gene>
    <name evidence="2" type="ORF">LWI29_029441</name>
</gene>
<keyword evidence="3" id="KW-1185">Reference proteome</keyword>
<organism evidence="2 3">
    <name type="scientific">Acer saccharum</name>
    <name type="common">Sugar maple</name>
    <dbReference type="NCBI Taxonomy" id="4024"/>
    <lineage>
        <taxon>Eukaryota</taxon>
        <taxon>Viridiplantae</taxon>
        <taxon>Streptophyta</taxon>
        <taxon>Embryophyta</taxon>
        <taxon>Tracheophyta</taxon>
        <taxon>Spermatophyta</taxon>
        <taxon>Magnoliopsida</taxon>
        <taxon>eudicotyledons</taxon>
        <taxon>Gunneridae</taxon>
        <taxon>Pentapetalae</taxon>
        <taxon>rosids</taxon>
        <taxon>malvids</taxon>
        <taxon>Sapindales</taxon>
        <taxon>Sapindaceae</taxon>
        <taxon>Hippocastanoideae</taxon>
        <taxon>Acereae</taxon>
        <taxon>Acer</taxon>
    </lineage>
</organism>
<evidence type="ECO:0000256" key="1">
    <source>
        <dbReference type="ARBA" id="ARBA00022737"/>
    </source>
</evidence>
<protein>
    <submittedName>
        <fullName evidence="2">Uncharacterized protein</fullName>
    </submittedName>
</protein>
<dbReference type="EMBL" id="JAUESC010000002">
    <property type="protein sequence ID" value="KAK0605669.1"/>
    <property type="molecule type" value="Genomic_DNA"/>
</dbReference>
<dbReference type="Gene3D" id="1.25.10.10">
    <property type="entry name" value="Leucine-rich Repeat Variant"/>
    <property type="match status" value="1"/>
</dbReference>
<dbReference type="Pfam" id="PF00514">
    <property type="entry name" value="Arm"/>
    <property type="match status" value="1"/>
</dbReference>
<dbReference type="InterPro" id="IPR000225">
    <property type="entry name" value="Armadillo"/>
</dbReference>